<evidence type="ECO:0000256" key="1">
    <source>
        <dbReference type="ARBA" id="ARBA00022729"/>
    </source>
</evidence>
<evidence type="ECO:0000313" key="4">
    <source>
        <dbReference type="Proteomes" id="UP000605568"/>
    </source>
</evidence>
<proteinExistence type="predicted"/>
<sequence length="290" mass="30616">MSTTATVTRESVDVAGTTRTFTTVGAAAAPRPLLLVFHGSRQTGDVHRAFTGGMFDALAESGDAVVAYLDGHRGNWNDARRGSYFPARRDGIDDVAFARAVVDTLAGQNRIDPGRVFAAGYSNGGQMVIRLVHEAPGLLAGAAVIAATMPAPDNFLAADPDPTPLPVVLIHGTKDPIVSYEGGGFSWWKRKLFKVGGDSWSAPRTAEYFAERNGITADPVISRLAGVAGDPTEVERAEYGVDGRPPVVLYTVHRGGHTVPGPGNAPRVVGRTSHRINTAEVLGDFFGLRG</sequence>
<organism evidence="3 4">
    <name type="scientific">Lentzea cavernae</name>
    <dbReference type="NCBI Taxonomy" id="2020703"/>
    <lineage>
        <taxon>Bacteria</taxon>
        <taxon>Bacillati</taxon>
        <taxon>Actinomycetota</taxon>
        <taxon>Actinomycetes</taxon>
        <taxon>Pseudonocardiales</taxon>
        <taxon>Pseudonocardiaceae</taxon>
        <taxon>Lentzea</taxon>
    </lineage>
</organism>
<dbReference type="PANTHER" id="PTHR43037:SF1">
    <property type="entry name" value="BLL1128 PROTEIN"/>
    <property type="match status" value="1"/>
</dbReference>
<dbReference type="Proteomes" id="UP000605568">
    <property type="component" value="Unassembled WGS sequence"/>
</dbReference>
<dbReference type="InterPro" id="IPR050955">
    <property type="entry name" value="Plant_Biomass_Hydrol_Est"/>
</dbReference>
<name>A0ABQ3M218_9PSEU</name>
<evidence type="ECO:0000313" key="3">
    <source>
        <dbReference type="EMBL" id="GHH30773.1"/>
    </source>
</evidence>
<dbReference type="Pfam" id="PF02230">
    <property type="entry name" value="Abhydrolase_2"/>
    <property type="match status" value="1"/>
</dbReference>
<dbReference type="SUPFAM" id="SSF53474">
    <property type="entry name" value="alpha/beta-Hydrolases"/>
    <property type="match status" value="1"/>
</dbReference>
<dbReference type="Gene3D" id="3.40.50.1820">
    <property type="entry name" value="alpha/beta hydrolase"/>
    <property type="match status" value="1"/>
</dbReference>
<feature type="domain" description="Phospholipase/carboxylesterase/thioesterase" evidence="2">
    <location>
        <begin position="109"/>
        <end position="181"/>
    </location>
</feature>
<dbReference type="EMBL" id="BNAR01000001">
    <property type="protein sequence ID" value="GHH30773.1"/>
    <property type="molecule type" value="Genomic_DNA"/>
</dbReference>
<accession>A0ABQ3M218</accession>
<dbReference type="InterPro" id="IPR003140">
    <property type="entry name" value="PLipase/COase/thioEstase"/>
</dbReference>
<comment type="caution">
    <text evidence="3">The sequence shown here is derived from an EMBL/GenBank/DDBJ whole genome shotgun (WGS) entry which is preliminary data.</text>
</comment>
<dbReference type="RefSeq" id="WP_191296117.1">
    <property type="nucleotide sequence ID" value="NZ_BNAR01000001.1"/>
</dbReference>
<keyword evidence="4" id="KW-1185">Reference proteome</keyword>
<protein>
    <recommendedName>
        <fullName evidence="2">Phospholipase/carboxylesterase/thioesterase domain-containing protein</fullName>
    </recommendedName>
</protein>
<evidence type="ECO:0000259" key="2">
    <source>
        <dbReference type="Pfam" id="PF02230"/>
    </source>
</evidence>
<dbReference type="PANTHER" id="PTHR43037">
    <property type="entry name" value="UNNAMED PRODUCT-RELATED"/>
    <property type="match status" value="1"/>
</dbReference>
<reference evidence="4" key="1">
    <citation type="journal article" date="2019" name="Int. J. Syst. Evol. Microbiol.">
        <title>The Global Catalogue of Microorganisms (GCM) 10K type strain sequencing project: providing services to taxonomists for standard genome sequencing and annotation.</title>
        <authorList>
            <consortium name="The Broad Institute Genomics Platform"/>
            <consortium name="The Broad Institute Genome Sequencing Center for Infectious Disease"/>
            <person name="Wu L."/>
            <person name="Ma J."/>
        </authorList>
    </citation>
    <scope>NUCLEOTIDE SEQUENCE [LARGE SCALE GENOMIC DNA]</scope>
    <source>
        <strain evidence="4">CGMCC 4.7367</strain>
    </source>
</reference>
<gene>
    <name evidence="3" type="ORF">GCM10017774_09040</name>
</gene>
<dbReference type="InterPro" id="IPR029058">
    <property type="entry name" value="AB_hydrolase_fold"/>
</dbReference>
<keyword evidence="1" id="KW-0732">Signal</keyword>